<keyword evidence="3" id="KW-1185">Reference proteome</keyword>
<dbReference type="SUPFAM" id="SSF55073">
    <property type="entry name" value="Nucleotide cyclase"/>
    <property type="match status" value="1"/>
</dbReference>
<organism evidence="2 3">
    <name type="scientific">Muricoccus pecuniae</name>
    <dbReference type="NCBI Taxonomy" id="693023"/>
    <lineage>
        <taxon>Bacteria</taxon>
        <taxon>Pseudomonadati</taxon>
        <taxon>Pseudomonadota</taxon>
        <taxon>Alphaproteobacteria</taxon>
        <taxon>Acetobacterales</taxon>
        <taxon>Roseomonadaceae</taxon>
        <taxon>Muricoccus</taxon>
    </lineage>
</organism>
<evidence type="ECO:0000313" key="3">
    <source>
        <dbReference type="Proteomes" id="UP000580654"/>
    </source>
</evidence>
<dbReference type="GO" id="GO:0006171">
    <property type="term" value="P:cAMP biosynthetic process"/>
    <property type="evidence" value="ECO:0007669"/>
    <property type="project" value="TreeGrafter"/>
</dbReference>
<dbReference type="AlphaFoldDB" id="A0A840Y642"/>
<dbReference type="CDD" id="cd07302">
    <property type="entry name" value="CHD"/>
    <property type="match status" value="1"/>
</dbReference>
<dbReference type="PROSITE" id="PS50125">
    <property type="entry name" value="GUANYLATE_CYCLASE_2"/>
    <property type="match status" value="1"/>
</dbReference>
<feature type="domain" description="Guanylate cyclase" evidence="1">
    <location>
        <begin position="21"/>
        <end position="136"/>
    </location>
</feature>
<accession>A0A840Y642</accession>
<name>A0A840Y642_9PROT</name>
<comment type="caution">
    <text evidence="2">The sequence shown here is derived from an EMBL/GenBank/DDBJ whole genome shotgun (WGS) entry which is preliminary data.</text>
</comment>
<protein>
    <submittedName>
        <fullName evidence="2">Adenylate cyclase</fullName>
        <ecNumber evidence="2">4.6.1.1</ecNumber>
    </submittedName>
</protein>
<dbReference type="InterPro" id="IPR001054">
    <property type="entry name" value="A/G_cyclase"/>
</dbReference>
<dbReference type="EC" id="4.6.1.1" evidence="2"/>
<dbReference type="SUPFAM" id="SSF48452">
    <property type="entry name" value="TPR-like"/>
    <property type="match status" value="1"/>
</dbReference>
<dbReference type="RefSeq" id="WP_184520503.1">
    <property type="nucleotide sequence ID" value="NZ_JACIJD010000016.1"/>
</dbReference>
<dbReference type="GO" id="GO:0035556">
    <property type="term" value="P:intracellular signal transduction"/>
    <property type="evidence" value="ECO:0007669"/>
    <property type="project" value="InterPro"/>
</dbReference>
<dbReference type="Gene3D" id="1.25.40.10">
    <property type="entry name" value="Tetratricopeptide repeat domain"/>
    <property type="match status" value="1"/>
</dbReference>
<keyword evidence="2" id="KW-0456">Lyase</keyword>
<dbReference type="Proteomes" id="UP000580654">
    <property type="component" value="Unassembled WGS sequence"/>
</dbReference>
<evidence type="ECO:0000259" key="1">
    <source>
        <dbReference type="PROSITE" id="PS50125"/>
    </source>
</evidence>
<gene>
    <name evidence="2" type="ORF">FHS87_003355</name>
</gene>
<dbReference type="InterPro" id="IPR029787">
    <property type="entry name" value="Nucleotide_cyclase"/>
</dbReference>
<sequence length="595" mass="63683">MRVDSIADPAGASPMQRRAAAIAFADIVGFSILAAADEDRTTARWLALLHGVVIPAAGRLGGRIVDVQGDGTLAEFDDARAALEWAGVLHGLSEAERDASPGDPPIVFRIAIHAGSVIVDGNRIFGDAVNMAARLQEYCVPGGTLLSAEAAAMLSSAEREGARDLGALPLRNLSRAVRALSLDPRRSVEVPLPPAPGHLPSLAVLPLRNLSADPRDEYLATGIVEDVIASLAGLRELFIVAPDSARMFAGQDLTPQRAARTLGVRFVVSGGVRRLGDGLHVLLRLTDGLTGEHLWSERIEAAGHEIFHLQEHAVARIVAGIAPSIRGSALRDAMRKRPESLTAYDHVLRGLHLMAASDRASFLLAREHLERAMEEDPSFALPAAWLSHWHSLRVGGGWSEDREGDAASVFRLARRALSLEPGNALALAVIGHNTAYLRRDPETALGFFDQALEACPNSAIAWTLSSATLSYLGRGEEASRHAGKGLRLSPYDPLGYYQHHFLSIAHYAAGELDAAEHEGRVAIGGNTAHASSWRMQAAILAAAGRADEARGAARRLMALEPGFSVPDYVAHRMPFQDPVLRERFARDLSRAGLPA</sequence>
<dbReference type="EMBL" id="JACIJD010000016">
    <property type="protein sequence ID" value="MBB5695300.1"/>
    <property type="molecule type" value="Genomic_DNA"/>
</dbReference>
<proteinExistence type="predicted"/>
<reference evidence="2 3" key="1">
    <citation type="submission" date="2020-08" db="EMBL/GenBank/DDBJ databases">
        <title>Genomic Encyclopedia of Type Strains, Phase IV (KMG-IV): sequencing the most valuable type-strain genomes for metagenomic binning, comparative biology and taxonomic classification.</title>
        <authorList>
            <person name="Goeker M."/>
        </authorList>
    </citation>
    <scope>NUCLEOTIDE SEQUENCE [LARGE SCALE GENOMIC DNA]</scope>
    <source>
        <strain evidence="2 3">DSM 25622</strain>
    </source>
</reference>
<dbReference type="InterPro" id="IPR050697">
    <property type="entry name" value="Adenylyl/Guanylyl_Cyclase_3/4"/>
</dbReference>
<dbReference type="Gene3D" id="3.30.70.1230">
    <property type="entry name" value="Nucleotide cyclase"/>
    <property type="match status" value="1"/>
</dbReference>
<dbReference type="PANTHER" id="PTHR43081:SF19">
    <property type="entry name" value="PH-SENSITIVE ADENYLATE CYCLASE RV1264"/>
    <property type="match status" value="1"/>
</dbReference>
<dbReference type="GO" id="GO:0004016">
    <property type="term" value="F:adenylate cyclase activity"/>
    <property type="evidence" value="ECO:0007669"/>
    <property type="project" value="UniProtKB-EC"/>
</dbReference>
<dbReference type="InterPro" id="IPR011990">
    <property type="entry name" value="TPR-like_helical_dom_sf"/>
</dbReference>
<evidence type="ECO:0000313" key="2">
    <source>
        <dbReference type="EMBL" id="MBB5695300.1"/>
    </source>
</evidence>
<dbReference type="PANTHER" id="PTHR43081">
    <property type="entry name" value="ADENYLATE CYCLASE, TERMINAL-DIFFERENTIATION SPECIFIC-RELATED"/>
    <property type="match status" value="1"/>
</dbReference>